<feature type="domain" description="PNPLA" evidence="5">
    <location>
        <begin position="6"/>
        <end position="171"/>
    </location>
</feature>
<feature type="short sequence motif" description="GXGXXG" evidence="4">
    <location>
        <begin position="10"/>
        <end position="15"/>
    </location>
</feature>
<evidence type="ECO:0000256" key="2">
    <source>
        <dbReference type="ARBA" id="ARBA00022963"/>
    </source>
</evidence>
<dbReference type="PROSITE" id="PS51635">
    <property type="entry name" value="PNPLA"/>
    <property type="match status" value="1"/>
</dbReference>
<dbReference type="HOGENOM" id="CLU_048271_1_0_12"/>
<dbReference type="InParanoid" id="F5YFQ7"/>
<accession>F5YFQ7</accession>
<keyword evidence="3 4" id="KW-0443">Lipid metabolism</keyword>
<gene>
    <name evidence="6" type="ordered locus">TREAZ_2463</name>
</gene>
<evidence type="ECO:0000313" key="6">
    <source>
        <dbReference type="EMBL" id="AEF83403.1"/>
    </source>
</evidence>
<evidence type="ECO:0000256" key="4">
    <source>
        <dbReference type="PROSITE-ProRule" id="PRU01161"/>
    </source>
</evidence>
<dbReference type="CDD" id="cd07208">
    <property type="entry name" value="Pat_hypo_Ecoli_yjju_like"/>
    <property type="match status" value="1"/>
</dbReference>
<dbReference type="Pfam" id="PF19890">
    <property type="entry name" value="DUF6363"/>
    <property type="match status" value="1"/>
</dbReference>
<sequence>MINRGLVLEGGGLRGNYTAGVLDAFLERGVQFPYIIGVSAGAGMGASFASSQPGRNLAILKNFRLDKRYISVGSLIRTGNLFGLDFIYHDIPLKLVPFDFEAFNKYPGRFITVCTDCEAGKAVYFEKDEDDVMMVLKASAAMPYVSTMVKYKGRKFLDGAVVDAIPIQKTIAEGFHKTVVVLTRPGKFRRKDEAHPPDFFFYRKYPKLLNALKERIVSYNRSMVQVEAEEEAGRALVIRPSRDLGVTRTERNLEKLIALYELGVADGKAALEKL</sequence>
<dbReference type="PANTHER" id="PTHR14226:SF25">
    <property type="entry name" value="PHOSPHOESTERASE"/>
    <property type="match status" value="1"/>
</dbReference>
<feature type="active site" description="Proton acceptor" evidence="4">
    <location>
        <position position="158"/>
    </location>
</feature>
<evidence type="ECO:0000259" key="5">
    <source>
        <dbReference type="PROSITE" id="PS51635"/>
    </source>
</evidence>
<dbReference type="STRING" id="545695.TREAZ_2463"/>
<dbReference type="OrthoDB" id="9802424at2"/>
<dbReference type="EMBL" id="CP001841">
    <property type="protein sequence ID" value="AEF83403.1"/>
    <property type="molecule type" value="Genomic_DNA"/>
</dbReference>
<dbReference type="InterPro" id="IPR050301">
    <property type="entry name" value="NTE"/>
</dbReference>
<evidence type="ECO:0000256" key="3">
    <source>
        <dbReference type="ARBA" id="ARBA00023098"/>
    </source>
</evidence>
<dbReference type="Proteomes" id="UP000009222">
    <property type="component" value="Chromosome"/>
</dbReference>
<dbReference type="AlphaFoldDB" id="F5YFQ7"/>
<dbReference type="eggNOG" id="COG4667">
    <property type="taxonomic scope" value="Bacteria"/>
</dbReference>
<dbReference type="FunCoup" id="F5YFQ7">
    <property type="interactions" value="38"/>
</dbReference>
<dbReference type="InterPro" id="IPR002641">
    <property type="entry name" value="PNPLA_dom"/>
</dbReference>
<dbReference type="Pfam" id="PF01734">
    <property type="entry name" value="Patatin"/>
    <property type="match status" value="1"/>
</dbReference>
<protein>
    <submittedName>
        <fullName evidence="6">Phospholipase, patatin family</fullName>
    </submittedName>
</protein>
<dbReference type="RefSeq" id="WP_015713059.1">
    <property type="nucleotide sequence ID" value="NC_015577.1"/>
</dbReference>
<feature type="short sequence motif" description="DGA/G" evidence="4">
    <location>
        <begin position="158"/>
        <end position="160"/>
    </location>
</feature>
<evidence type="ECO:0000256" key="1">
    <source>
        <dbReference type="ARBA" id="ARBA00022801"/>
    </source>
</evidence>
<dbReference type="InterPro" id="IPR037483">
    <property type="entry name" value="YjjU-like"/>
</dbReference>
<proteinExistence type="predicted"/>
<keyword evidence="2 4" id="KW-0442">Lipid degradation</keyword>
<reference evidence="6 7" key="2">
    <citation type="journal article" date="2011" name="ISME J.">
        <title>RNA-seq reveals cooperative metabolic interactions between two termite-gut spirochete species in co-culture.</title>
        <authorList>
            <person name="Rosenthal A.Z."/>
            <person name="Matson E.G."/>
            <person name="Eldar A."/>
            <person name="Leadbetter J.R."/>
        </authorList>
    </citation>
    <scope>NUCLEOTIDE SEQUENCE [LARGE SCALE GENOMIC DNA]</scope>
    <source>
        <strain evidence="7">ATCC BAA-888 / DSM 13862 / ZAS-9</strain>
    </source>
</reference>
<organism evidence="6 7">
    <name type="scientific">Leadbettera azotonutricia (strain ATCC BAA-888 / DSM 13862 / ZAS-9)</name>
    <name type="common">Treponema azotonutricium</name>
    <dbReference type="NCBI Taxonomy" id="545695"/>
    <lineage>
        <taxon>Bacteria</taxon>
        <taxon>Pseudomonadati</taxon>
        <taxon>Spirochaetota</taxon>
        <taxon>Spirochaetia</taxon>
        <taxon>Spirochaetales</taxon>
        <taxon>Breznakiellaceae</taxon>
        <taxon>Leadbettera</taxon>
    </lineage>
</organism>
<dbReference type="Gene3D" id="3.40.1090.10">
    <property type="entry name" value="Cytosolic phospholipase A2 catalytic domain"/>
    <property type="match status" value="2"/>
</dbReference>
<reference evidence="7" key="1">
    <citation type="submission" date="2009-12" db="EMBL/GenBank/DDBJ databases">
        <title>Complete sequence of Treponema azotonutricium strain ZAS-9.</title>
        <authorList>
            <person name="Tetu S.G."/>
            <person name="Matson E."/>
            <person name="Ren Q."/>
            <person name="Seshadri R."/>
            <person name="Elbourne L."/>
            <person name="Hassan K.A."/>
            <person name="Durkin A."/>
            <person name="Radune D."/>
            <person name="Mohamoud Y."/>
            <person name="Shay R."/>
            <person name="Jin S."/>
            <person name="Zhang X."/>
            <person name="Lucey K."/>
            <person name="Ballor N.R."/>
            <person name="Ottesen E."/>
            <person name="Rosenthal R."/>
            <person name="Allen A."/>
            <person name="Leadbetter J.R."/>
            <person name="Paulsen I.T."/>
        </authorList>
    </citation>
    <scope>NUCLEOTIDE SEQUENCE [LARGE SCALE GENOMIC DNA]</scope>
    <source>
        <strain evidence="7">ATCC BAA-888 / DSM 13862 / ZAS-9</strain>
    </source>
</reference>
<name>F5YFQ7_LEAAZ</name>
<evidence type="ECO:0000313" key="7">
    <source>
        <dbReference type="Proteomes" id="UP000009222"/>
    </source>
</evidence>
<dbReference type="SUPFAM" id="SSF52151">
    <property type="entry name" value="FabD/lysophospholipase-like"/>
    <property type="match status" value="1"/>
</dbReference>
<keyword evidence="7" id="KW-1185">Reference proteome</keyword>
<dbReference type="GO" id="GO:0016787">
    <property type="term" value="F:hydrolase activity"/>
    <property type="evidence" value="ECO:0007669"/>
    <property type="project" value="UniProtKB-UniRule"/>
</dbReference>
<keyword evidence="1 4" id="KW-0378">Hydrolase</keyword>
<dbReference type="InterPro" id="IPR016035">
    <property type="entry name" value="Acyl_Trfase/lysoPLipase"/>
</dbReference>
<dbReference type="InterPro" id="IPR045943">
    <property type="entry name" value="DUF6363"/>
</dbReference>
<dbReference type="PANTHER" id="PTHR14226">
    <property type="entry name" value="NEUROPATHY TARGET ESTERASE/SWISS CHEESE D.MELANOGASTER"/>
    <property type="match status" value="1"/>
</dbReference>
<feature type="short sequence motif" description="GXSXG" evidence="4">
    <location>
        <begin position="37"/>
        <end position="41"/>
    </location>
</feature>
<dbReference type="GO" id="GO:0016042">
    <property type="term" value="P:lipid catabolic process"/>
    <property type="evidence" value="ECO:0007669"/>
    <property type="project" value="UniProtKB-UniRule"/>
</dbReference>
<feature type="active site" description="Nucleophile" evidence="4">
    <location>
        <position position="39"/>
    </location>
</feature>
<dbReference type="KEGG" id="taz:TREAZ_2463"/>